<comment type="caution">
    <text evidence="1">The sequence shown here is derived from an EMBL/GenBank/DDBJ whole genome shotgun (WGS) entry which is preliminary data.</text>
</comment>
<name>A0ABN7XMD4_GIGMA</name>
<reference evidence="1 2" key="1">
    <citation type="submission" date="2021-06" db="EMBL/GenBank/DDBJ databases">
        <authorList>
            <person name="Kallberg Y."/>
            <person name="Tangrot J."/>
            <person name="Rosling A."/>
        </authorList>
    </citation>
    <scope>NUCLEOTIDE SEQUENCE [LARGE SCALE GENOMIC DNA]</scope>
    <source>
        <strain evidence="1 2">120-4 pot B 10/14</strain>
    </source>
</reference>
<feature type="non-terminal residue" evidence="1">
    <location>
        <position position="1"/>
    </location>
</feature>
<protein>
    <submittedName>
        <fullName evidence="1">36882_t:CDS:1</fullName>
    </submittedName>
</protein>
<dbReference type="EMBL" id="CAJVQB010147502">
    <property type="protein sequence ID" value="CAG8855264.1"/>
    <property type="molecule type" value="Genomic_DNA"/>
</dbReference>
<evidence type="ECO:0000313" key="1">
    <source>
        <dbReference type="EMBL" id="CAG8855264.1"/>
    </source>
</evidence>
<keyword evidence="2" id="KW-1185">Reference proteome</keyword>
<accession>A0ABN7XMD4</accession>
<dbReference type="Proteomes" id="UP000789901">
    <property type="component" value="Unassembled WGS sequence"/>
</dbReference>
<organism evidence="1 2">
    <name type="scientific">Gigaspora margarita</name>
    <dbReference type="NCBI Taxonomy" id="4874"/>
    <lineage>
        <taxon>Eukaryota</taxon>
        <taxon>Fungi</taxon>
        <taxon>Fungi incertae sedis</taxon>
        <taxon>Mucoromycota</taxon>
        <taxon>Glomeromycotina</taxon>
        <taxon>Glomeromycetes</taxon>
        <taxon>Diversisporales</taxon>
        <taxon>Gigasporaceae</taxon>
        <taxon>Gigaspora</taxon>
    </lineage>
</organism>
<feature type="non-terminal residue" evidence="1">
    <location>
        <position position="105"/>
    </location>
</feature>
<gene>
    <name evidence="1" type="ORF">GMARGA_LOCUS44085</name>
</gene>
<sequence>WARGTFRCILLAADNFYEKMGKKQKERKMLMSQMRSYQHRTALFDVSFDNNESPTIYEEEQDVEFLEEKALNIEELLNLDAVNFTNDLGEIVFDTSFEFSEEENN</sequence>
<evidence type="ECO:0000313" key="2">
    <source>
        <dbReference type="Proteomes" id="UP000789901"/>
    </source>
</evidence>
<proteinExistence type="predicted"/>